<dbReference type="Proteomes" id="UP000664795">
    <property type="component" value="Unassembled WGS sequence"/>
</dbReference>
<feature type="transmembrane region" description="Helical" evidence="1">
    <location>
        <begin position="36"/>
        <end position="60"/>
    </location>
</feature>
<keyword evidence="1" id="KW-1133">Transmembrane helix</keyword>
<accession>A0A939GD78</accession>
<evidence type="ECO:0000256" key="1">
    <source>
        <dbReference type="SAM" id="Phobius"/>
    </source>
</evidence>
<feature type="transmembrane region" description="Helical" evidence="1">
    <location>
        <begin position="12"/>
        <end position="29"/>
    </location>
</feature>
<evidence type="ECO:0000313" key="3">
    <source>
        <dbReference type="Proteomes" id="UP000664795"/>
    </source>
</evidence>
<gene>
    <name evidence="2" type="ORF">J2I48_25685</name>
</gene>
<comment type="caution">
    <text evidence="2">The sequence shown here is derived from an EMBL/GenBank/DDBJ whole genome shotgun (WGS) entry which is preliminary data.</text>
</comment>
<reference evidence="2 3" key="1">
    <citation type="submission" date="2021-03" db="EMBL/GenBank/DDBJ databases">
        <title>Fibrella sp. HMF5036 genome sequencing and assembly.</title>
        <authorList>
            <person name="Kang H."/>
            <person name="Kim H."/>
            <person name="Bae S."/>
            <person name="Joh K."/>
        </authorList>
    </citation>
    <scope>NUCLEOTIDE SEQUENCE [LARGE SCALE GENOMIC DNA]</scope>
    <source>
        <strain evidence="2 3">HMF5036</strain>
    </source>
</reference>
<dbReference type="AlphaFoldDB" id="A0A939GD78"/>
<evidence type="ECO:0000313" key="2">
    <source>
        <dbReference type="EMBL" id="MBO0934427.1"/>
    </source>
</evidence>
<keyword evidence="1" id="KW-0812">Transmembrane</keyword>
<organism evidence="2 3">
    <name type="scientific">Fibrella aquatilis</name>
    <dbReference type="NCBI Taxonomy" id="2817059"/>
    <lineage>
        <taxon>Bacteria</taxon>
        <taxon>Pseudomonadati</taxon>
        <taxon>Bacteroidota</taxon>
        <taxon>Cytophagia</taxon>
        <taxon>Cytophagales</taxon>
        <taxon>Spirosomataceae</taxon>
        <taxon>Fibrella</taxon>
    </lineage>
</organism>
<keyword evidence="1" id="KW-0472">Membrane</keyword>
<proteinExistence type="predicted"/>
<dbReference type="RefSeq" id="WP_207338391.1">
    <property type="nucleotide sequence ID" value="NZ_JAFMYU010000031.1"/>
</dbReference>
<dbReference type="EMBL" id="JAFMYU010000031">
    <property type="protein sequence ID" value="MBO0934427.1"/>
    <property type="molecule type" value="Genomic_DNA"/>
</dbReference>
<protein>
    <submittedName>
        <fullName evidence="2">Uncharacterized protein</fullName>
    </submittedName>
</protein>
<keyword evidence="3" id="KW-1185">Reference proteome</keyword>
<name>A0A939GD78_9BACT</name>
<sequence length="98" mass="10738">MSAFGGGQSVLAELHLLCIALVAAQYWIGNQHLLRWAALAITLGLAAGYWLAIPGSLMWFPSLYLLKAVLFDKTTHRVNTRQRTYNPPVGGSLPPPTY</sequence>